<proteinExistence type="predicted"/>
<feature type="compositionally biased region" description="Basic and acidic residues" evidence="4">
    <location>
        <begin position="40"/>
        <end position="52"/>
    </location>
</feature>
<dbReference type="Pfam" id="PF12037">
    <property type="entry name" value="ATAD3_N"/>
    <property type="match status" value="1"/>
</dbReference>
<dbReference type="PANTHER" id="PTHR23075:SF12">
    <property type="entry name" value="AAA+ ATPASE DOMAIN-CONTAINING PROTEIN"/>
    <property type="match status" value="1"/>
</dbReference>
<keyword evidence="7" id="KW-1185">Reference proteome</keyword>
<evidence type="ECO:0000259" key="5">
    <source>
        <dbReference type="SMART" id="SM00382"/>
    </source>
</evidence>
<dbReference type="InterPro" id="IPR003593">
    <property type="entry name" value="AAA+_ATPase"/>
</dbReference>
<accession>A0ABD3PJL1</accession>
<dbReference type="AlphaFoldDB" id="A0ABD3PJL1"/>
<dbReference type="GO" id="GO:0005524">
    <property type="term" value="F:ATP binding"/>
    <property type="evidence" value="ECO:0007669"/>
    <property type="project" value="UniProtKB-KW"/>
</dbReference>
<evidence type="ECO:0000256" key="3">
    <source>
        <dbReference type="SAM" id="Coils"/>
    </source>
</evidence>
<keyword evidence="1" id="KW-0547">Nucleotide-binding</keyword>
<evidence type="ECO:0000313" key="6">
    <source>
        <dbReference type="EMBL" id="KAL3787501.1"/>
    </source>
</evidence>
<keyword evidence="3" id="KW-0175">Coiled coil</keyword>
<dbReference type="EMBL" id="JALLAZ020000776">
    <property type="protein sequence ID" value="KAL3787501.1"/>
    <property type="molecule type" value="Genomic_DNA"/>
</dbReference>
<dbReference type="InterPro" id="IPR021911">
    <property type="entry name" value="ATAD3_N"/>
</dbReference>
<feature type="coiled-coil region" evidence="3">
    <location>
        <begin position="82"/>
        <end position="111"/>
    </location>
</feature>
<comment type="caution">
    <text evidence="6">The sequence shown here is derived from an EMBL/GenBank/DDBJ whole genome shotgun (WGS) entry which is preliminary data.</text>
</comment>
<gene>
    <name evidence="6" type="ORF">ACHAW5_003572</name>
</gene>
<feature type="domain" description="AAA+ ATPase" evidence="5">
    <location>
        <begin position="333"/>
        <end position="466"/>
    </location>
</feature>
<feature type="coiled-coil region" evidence="3">
    <location>
        <begin position="137"/>
        <end position="189"/>
    </location>
</feature>
<dbReference type="InterPro" id="IPR003959">
    <property type="entry name" value="ATPase_AAA_core"/>
</dbReference>
<dbReference type="Pfam" id="PF00004">
    <property type="entry name" value="AAA"/>
    <property type="match status" value="1"/>
</dbReference>
<reference evidence="6 7" key="1">
    <citation type="submission" date="2024-10" db="EMBL/GenBank/DDBJ databases">
        <title>Updated reference genomes for cyclostephanoid diatoms.</title>
        <authorList>
            <person name="Roberts W.R."/>
            <person name="Alverson A.J."/>
        </authorList>
    </citation>
    <scope>NUCLEOTIDE SEQUENCE [LARGE SCALE GENOMIC DNA]</scope>
    <source>
        <strain evidence="6 7">AJA276-08</strain>
    </source>
</reference>
<evidence type="ECO:0000256" key="2">
    <source>
        <dbReference type="ARBA" id="ARBA00022840"/>
    </source>
</evidence>
<dbReference type="PANTHER" id="PTHR23075">
    <property type="entry name" value="PUTATIVE ATP-ASE"/>
    <property type="match status" value="1"/>
</dbReference>
<evidence type="ECO:0000256" key="1">
    <source>
        <dbReference type="ARBA" id="ARBA00022741"/>
    </source>
</evidence>
<keyword evidence="2" id="KW-0067">ATP-binding</keyword>
<dbReference type="Gene3D" id="3.40.50.300">
    <property type="entry name" value="P-loop containing nucleotide triphosphate hydrolases"/>
    <property type="match status" value="1"/>
</dbReference>
<dbReference type="SMART" id="SM00382">
    <property type="entry name" value="AAA"/>
    <property type="match status" value="1"/>
</dbReference>
<dbReference type="SUPFAM" id="SSF52540">
    <property type="entry name" value="P-loop containing nucleoside triphosphate hydrolases"/>
    <property type="match status" value="1"/>
</dbReference>
<sequence>MFGGAGRRKKEDTLSSVMAPENPPSKGGGNSSVTGFDPEGLERAAKAARELDASRNASAAIELIKAQEATKQHEHAAKRSEMDAYAQQLRQQNIQAEADEARKTLEAQTQHERHRSEYRDELERKRQVDMLNAQKYMQDEQLKKQEEMVERQEAMRRKTAEIEAELRTKTELAKTRAEAEGRIRQERENHDLILQKVRLEAVEQRDTVLKAIADGGKLLGEGLSSYLKDGEKLRNTAFIVSLAAAGIYSAKTAAGIAGRFIEARLGKPSLVRETSRVTVSQLLKTPIKSTQRLTGIGMQSQDALKGIVLEESLDTQLRKIAVSTGHTKKNRAPFRHLLLHGPPGTGKTMFAKGLAQHSGLEFAILTGGDIAPLGRDAVTEIHKLFEWAKTSRKGLLLFVDEADAFLQSRETTKISEDQRNALNAFLYRTGTESDQFMMVYASNQPSQFDEAVLDRIDEMVEFQLPGEHERKKMIVQYIEKYLLNPPGRWAKKVSTVDIGDEEIERVVKETEGFSGRAISKLAIAWQAAAYGTDGAILDQESFYKTVQNHKKSMAQKDGWMKHAMERAHMLTTDR</sequence>
<evidence type="ECO:0000256" key="4">
    <source>
        <dbReference type="SAM" id="MobiDB-lite"/>
    </source>
</evidence>
<organism evidence="6 7">
    <name type="scientific">Stephanodiscus triporus</name>
    <dbReference type="NCBI Taxonomy" id="2934178"/>
    <lineage>
        <taxon>Eukaryota</taxon>
        <taxon>Sar</taxon>
        <taxon>Stramenopiles</taxon>
        <taxon>Ochrophyta</taxon>
        <taxon>Bacillariophyta</taxon>
        <taxon>Coscinodiscophyceae</taxon>
        <taxon>Thalassiosirophycidae</taxon>
        <taxon>Stephanodiscales</taxon>
        <taxon>Stephanodiscaceae</taxon>
        <taxon>Stephanodiscus</taxon>
    </lineage>
</organism>
<name>A0ABD3PJL1_9STRA</name>
<dbReference type="InterPro" id="IPR027417">
    <property type="entry name" value="P-loop_NTPase"/>
</dbReference>
<evidence type="ECO:0000313" key="7">
    <source>
        <dbReference type="Proteomes" id="UP001530315"/>
    </source>
</evidence>
<dbReference type="FunFam" id="3.40.50.300:FF:001717">
    <property type="entry name" value="ATPase family AAA domain-containing protein"/>
    <property type="match status" value="1"/>
</dbReference>
<feature type="region of interest" description="Disordered" evidence="4">
    <location>
        <begin position="1"/>
        <end position="52"/>
    </location>
</feature>
<dbReference type="Proteomes" id="UP001530315">
    <property type="component" value="Unassembled WGS sequence"/>
</dbReference>
<protein>
    <recommendedName>
        <fullName evidence="5">AAA+ ATPase domain-containing protein</fullName>
    </recommendedName>
</protein>